<sequence length="134" mass="15777">MINPFELQKERLLIFSGDPPNQLFQAYLLLIGLDNFHVEIGPQPNSLLIRYSVQHYSLEALEKALIREGFCLDYSLLDKIKNQLIHYCEDVQYHNLKTPEPRTKNNSQEIFVKAYELHPHGNHDDTPKELREFK</sequence>
<reference evidence="1" key="1">
    <citation type="submission" date="2016-10" db="EMBL/GenBank/DDBJ databases">
        <title>Sequence of Gallionella enrichment culture.</title>
        <authorList>
            <person name="Poehlein A."/>
            <person name="Muehling M."/>
            <person name="Daniel R."/>
        </authorList>
    </citation>
    <scope>NUCLEOTIDE SEQUENCE</scope>
</reference>
<name>A0A1J5TD49_9ZZZZ</name>
<gene>
    <name evidence="1" type="ORF">GALL_65480</name>
</gene>
<accession>A0A1J5TD49</accession>
<organism evidence="1">
    <name type="scientific">mine drainage metagenome</name>
    <dbReference type="NCBI Taxonomy" id="410659"/>
    <lineage>
        <taxon>unclassified sequences</taxon>
        <taxon>metagenomes</taxon>
        <taxon>ecological metagenomes</taxon>
    </lineage>
</organism>
<protein>
    <submittedName>
        <fullName evidence="1">Uncharacterized protein</fullName>
    </submittedName>
</protein>
<proteinExistence type="predicted"/>
<comment type="caution">
    <text evidence="1">The sequence shown here is derived from an EMBL/GenBank/DDBJ whole genome shotgun (WGS) entry which is preliminary data.</text>
</comment>
<dbReference type="AlphaFoldDB" id="A0A1J5TD49"/>
<evidence type="ECO:0000313" key="1">
    <source>
        <dbReference type="EMBL" id="OIR11692.1"/>
    </source>
</evidence>
<dbReference type="EMBL" id="MLJW01000019">
    <property type="protein sequence ID" value="OIR11692.1"/>
    <property type="molecule type" value="Genomic_DNA"/>
</dbReference>